<dbReference type="EMBL" id="JAZGQO010000010">
    <property type="protein sequence ID" value="KAK6175039.1"/>
    <property type="molecule type" value="Genomic_DNA"/>
</dbReference>
<proteinExistence type="predicted"/>
<reference evidence="1 2" key="1">
    <citation type="submission" date="2024-01" db="EMBL/GenBank/DDBJ databases">
        <title>The genome of the rayed Mediterranean limpet Patella caerulea (Linnaeus, 1758).</title>
        <authorList>
            <person name="Anh-Thu Weber A."/>
            <person name="Halstead-Nussloch G."/>
        </authorList>
    </citation>
    <scope>NUCLEOTIDE SEQUENCE [LARGE SCALE GENOMIC DNA]</scope>
    <source>
        <strain evidence="1">AATW-2023a</strain>
        <tissue evidence="1">Whole specimen</tissue>
    </source>
</reference>
<organism evidence="1 2">
    <name type="scientific">Patella caerulea</name>
    <name type="common">Rayed Mediterranean limpet</name>
    <dbReference type="NCBI Taxonomy" id="87958"/>
    <lineage>
        <taxon>Eukaryota</taxon>
        <taxon>Metazoa</taxon>
        <taxon>Spiralia</taxon>
        <taxon>Lophotrochozoa</taxon>
        <taxon>Mollusca</taxon>
        <taxon>Gastropoda</taxon>
        <taxon>Patellogastropoda</taxon>
        <taxon>Patelloidea</taxon>
        <taxon>Patellidae</taxon>
        <taxon>Patella</taxon>
    </lineage>
</organism>
<evidence type="ECO:0000313" key="1">
    <source>
        <dbReference type="EMBL" id="KAK6175039.1"/>
    </source>
</evidence>
<evidence type="ECO:0000313" key="2">
    <source>
        <dbReference type="Proteomes" id="UP001347796"/>
    </source>
</evidence>
<name>A0AAN8JII2_PATCE</name>
<keyword evidence="2" id="KW-1185">Reference proteome</keyword>
<gene>
    <name evidence="1" type="ORF">SNE40_013580</name>
</gene>
<dbReference type="Proteomes" id="UP001347796">
    <property type="component" value="Unassembled WGS sequence"/>
</dbReference>
<accession>A0AAN8JII2</accession>
<protein>
    <submittedName>
        <fullName evidence="1">Uncharacterized protein</fullName>
    </submittedName>
</protein>
<comment type="caution">
    <text evidence="1">The sequence shown here is derived from an EMBL/GenBank/DDBJ whole genome shotgun (WGS) entry which is preliminary data.</text>
</comment>
<sequence>MDTWKNIKERTLKVNVISLKNVCIDDVIQAVEDKYGDGSCIGCVPRQPSIIEITLNTDDNTINMCEGISVSGKNYKCEMLYSPYTVVSFMNIPIHVEDEIILL</sequence>
<dbReference type="AlphaFoldDB" id="A0AAN8JII2"/>